<evidence type="ECO:0000313" key="4">
    <source>
        <dbReference type="Proteomes" id="UP000309561"/>
    </source>
</evidence>
<dbReference type="InterPro" id="IPR037152">
    <property type="entry name" value="L-asparaginase_N_sf"/>
</dbReference>
<proteinExistence type="predicted"/>
<dbReference type="RefSeq" id="WP_137015453.1">
    <property type="nucleotide sequence ID" value="NZ_SZPX01000010.1"/>
</dbReference>
<evidence type="ECO:0000259" key="2">
    <source>
        <dbReference type="Pfam" id="PF00710"/>
    </source>
</evidence>
<gene>
    <name evidence="3" type="ORF">FCU45_11490</name>
</gene>
<accession>A0A4U2Z354</accession>
<dbReference type="Gene3D" id="3.40.50.1170">
    <property type="entry name" value="L-asparaginase, N-terminal domain"/>
    <property type="match status" value="1"/>
</dbReference>
<keyword evidence="4" id="KW-1185">Reference proteome</keyword>
<dbReference type="Pfam" id="PF00710">
    <property type="entry name" value="Asparaginase"/>
    <property type="match status" value="1"/>
</dbReference>
<dbReference type="InterPro" id="IPR006034">
    <property type="entry name" value="Asparaginase/glutaminase-like"/>
</dbReference>
<organism evidence="3 4">
    <name type="scientific">Sulfurimonas crateris</name>
    <dbReference type="NCBI Taxonomy" id="2574727"/>
    <lineage>
        <taxon>Bacteria</taxon>
        <taxon>Pseudomonadati</taxon>
        <taxon>Campylobacterota</taxon>
        <taxon>Epsilonproteobacteria</taxon>
        <taxon>Campylobacterales</taxon>
        <taxon>Sulfurimonadaceae</taxon>
        <taxon>Sulfurimonas</taxon>
    </lineage>
</organism>
<dbReference type="SUPFAM" id="SSF53774">
    <property type="entry name" value="Glutaminase/Asparaginase"/>
    <property type="match status" value="1"/>
</dbReference>
<evidence type="ECO:0000256" key="1">
    <source>
        <dbReference type="PIRSR" id="PIRSR001220-1"/>
    </source>
</evidence>
<dbReference type="PANTHER" id="PTHR11707:SF28">
    <property type="entry name" value="60 KDA LYSOPHOSPHOLIPASE"/>
    <property type="match status" value="1"/>
</dbReference>
<dbReference type="OrthoDB" id="9788068at2"/>
<dbReference type="PIRSF" id="PIRSF500176">
    <property type="entry name" value="L_ASNase"/>
    <property type="match status" value="1"/>
</dbReference>
<dbReference type="GO" id="GO:0004067">
    <property type="term" value="F:asparaginase activity"/>
    <property type="evidence" value="ECO:0007669"/>
    <property type="project" value="UniProtKB-UniRule"/>
</dbReference>
<protein>
    <submittedName>
        <fullName evidence="3">Asparaginase</fullName>
    </submittedName>
</protein>
<dbReference type="InterPro" id="IPR036152">
    <property type="entry name" value="Asp/glu_Ase-like_sf"/>
</dbReference>
<dbReference type="EMBL" id="SZPX01000010">
    <property type="protein sequence ID" value="TKI68164.1"/>
    <property type="molecule type" value="Genomic_DNA"/>
</dbReference>
<dbReference type="Proteomes" id="UP000309561">
    <property type="component" value="Unassembled WGS sequence"/>
</dbReference>
<feature type="active site" description="O-isoaspartyl threonine intermediate" evidence="1">
    <location>
        <position position="9"/>
    </location>
</feature>
<dbReference type="AlphaFoldDB" id="A0A4U2Z354"/>
<feature type="domain" description="L-asparaginase N-terminal" evidence="2">
    <location>
        <begin position="2"/>
        <end position="143"/>
    </location>
</feature>
<dbReference type="PANTHER" id="PTHR11707">
    <property type="entry name" value="L-ASPARAGINASE"/>
    <property type="match status" value="1"/>
</dbReference>
<reference evidence="3 4" key="1">
    <citation type="submission" date="2019-04" db="EMBL/GenBank/DDBJ databases">
        <title>Sulfurimonas crateris sp. nov. a facultative anaerobic sulfur-oxidizing chemolithautotrophic bacterium isolated from a terrestrial mud vulcano.</title>
        <authorList>
            <person name="Ratnikova N.M."/>
            <person name="Slobodkin A.I."/>
            <person name="Merkel A.Y."/>
            <person name="Novikov A."/>
            <person name="Bonch-Osmolovskaya E.A."/>
            <person name="Slobodkina G.B."/>
        </authorList>
    </citation>
    <scope>NUCLEOTIDE SEQUENCE [LARGE SCALE GENOMIC DNA]</scope>
    <source>
        <strain evidence="3 4">SN118</strain>
    </source>
</reference>
<sequence length="161" mass="18166">MLILNSGGTFNKKYNPLNGELEIPYSNEAIETILKSMEFKYDLAGIIYKDSLDMTMDDRKVLANVIMESSDDTFVIVHGTDTMHLSAEFLAEIFDDRKIIFVGSMKPFEIDNIEASLNLGMAIGFAKAVAQNGVYICMSGYVEEWDKIHKNKKFGKFEVVL</sequence>
<evidence type="ECO:0000313" key="3">
    <source>
        <dbReference type="EMBL" id="TKI68164.1"/>
    </source>
</evidence>
<dbReference type="PROSITE" id="PS51732">
    <property type="entry name" value="ASN_GLN_ASE_3"/>
    <property type="match status" value="1"/>
</dbReference>
<name>A0A4U2Z354_9BACT</name>
<dbReference type="PIRSF" id="PIRSF001220">
    <property type="entry name" value="L-ASNase_gatD"/>
    <property type="match status" value="1"/>
</dbReference>
<dbReference type="PRINTS" id="PR00139">
    <property type="entry name" value="ASNGLNASE"/>
</dbReference>
<dbReference type="InterPro" id="IPR027474">
    <property type="entry name" value="L-asparaginase_N"/>
</dbReference>
<comment type="caution">
    <text evidence="3">The sequence shown here is derived from an EMBL/GenBank/DDBJ whole genome shotgun (WGS) entry which is preliminary data.</text>
</comment>